<evidence type="ECO:0000256" key="3">
    <source>
        <dbReference type="ARBA" id="ARBA00023125"/>
    </source>
</evidence>
<reference evidence="6 7" key="1">
    <citation type="submission" date="2024-04" db="EMBL/GenBank/DDBJ databases">
        <authorList>
            <person name="Abashina T."/>
            <person name="Shaikin A."/>
        </authorList>
    </citation>
    <scope>NUCLEOTIDE SEQUENCE [LARGE SCALE GENOMIC DNA]</scope>
    <source>
        <strain evidence="6 7">AAFK</strain>
    </source>
</reference>
<evidence type="ECO:0000313" key="6">
    <source>
        <dbReference type="EMBL" id="MEK8089277.1"/>
    </source>
</evidence>
<evidence type="ECO:0000256" key="4">
    <source>
        <dbReference type="ARBA" id="ARBA00023172"/>
    </source>
</evidence>
<evidence type="ECO:0000256" key="2">
    <source>
        <dbReference type="ARBA" id="ARBA00022908"/>
    </source>
</evidence>
<keyword evidence="3" id="KW-0238">DNA-binding</keyword>
<keyword evidence="7" id="KW-1185">Reference proteome</keyword>
<dbReference type="EMBL" id="JBBPCO010000004">
    <property type="protein sequence ID" value="MEK8089277.1"/>
    <property type="molecule type" value="Genomic_DNA"/>
</dbReference>
<dbReference type="Proteomes" id="UP001446205">
    <property type="component" value="Unassembled WGS sequence"/>
</dbReference>
<proteinExistence type="inferred from homology"/>
<dbReference type="InterPro" id="IPR022000">
    <property type="entry name" value="Min27-like_integrase_DNA_bind"/>
</dbReference>
<dbReference type="PANTHER" id="PTHR30629">
    <property type="entry name" value="PROPHAGE INTEGRASE"/>
    <property type="match status" value="1"/>
</dbReference>
<gene>
    <name evidence="6" type="ORF">WOB96_05800</name>
</gene>
<dbReference type="CDD" id="cd01189">
    <property type="entry name" value="INT_ICEBs1_C_like"/>
    <property type="match status" value="1"/>
</dbReference>
<protein>
    <submittedName>
        <fullName evidence="6">DUF3596 domain-containing protein</fullName>
    </submittedName>
</protein>
<accession>A0ABU9D8U3</accession>
<name>A0ABU9D8U3_9PROT</name>
<evidence type="ECO:0000259" key="5">
    <source>
        <dbReference type="PROSITE" id="PS51898"/>
    </source>
</evidence>
<comment type="caution">
    <text evidence="6">The sequence shown here is derived from an EMBL/GenBank/DDBJ whole genome shotgun (WGS) entry which is preliminary data.</text>
</comment>
<sequence length="397" mass="44379">MGGISSGGVRYPKDSQSSVEIDFYYRGVRCRERLKMPQTKANLAHCLRMLAAIEHEIALGTFSYAKWFPTSKRARIFGGVAAAAASKTVGDLLDEFLASSQRTCAASTHRDYRSAVEYHLRPAFGAQLARDLTSGEIKAWIGGLVCGNKRTNNILVPLRGALANAHQDGLIDKNPCALIKNLRADQEDPDPFRPDEQAAILAHLPDQARHLIQFAFWSGLRTSELIALEWQDVDFRRGVVLVRRASVRKVEKATKTRAGRREVRILPPAREALEAQKPHTLLLAGKVFFNPRTNLPWETDAQIRKTAWQHALRKAGVRYRYPYQTRHTYASMMLSAGENPMWVAAQMGHADWGMIRKRYGRWLPDANPEAGLLAARMFAAPRSGFGQDFSADEGKAV</sequence>
<dbReference type="InterPro" id="IPR011010">
    <property type="entry name" value="DNA_brk_join_enz"/>
</dbReference>
<dbReference type="PROSITE" id="PS51898">
    <property type="entry name" value="TYR_RECOMBINASE"/>
    <property type="match status" value="1"/>
</dbReference>
<evidence type="ECO:0000313" key="7">
    <source>
        <dbReference type="Proteomes" id="UP001446205"/>
    </source>
</evidence>
<dbReference type="InterPro" id="IPR010998">
    <property type="entry name" value="Integrase_recombinase_N"/>
</dbReference>
<dbReference type="Pfam" id="PF12167">
    <property type="entry name" value="Arm-DNA-bind_2"/>
    <property type="match status" value="1"/>
</dbReference>
<dbReference type="SUPFAM" id="SSF56349">
    <property type="entry name" value="DNA breaking-rejoining enzymes"/>
    <property type="match status" value="1"/>
</dbReference>
<feature type="domain" description="Tyr recombinase" evidence="5">
    <location>
        <begin position="187"/>
        <end position="372"/>
    </location>
</feature>
<comment type="similarity">
    <text evidence="1">Belongs to the 'phage' integrase family.</text>
</comment>
<keyword evidence="4" id="KW-0233">DNA recombination</keyword>
<dbReference type="Gene3D" id="1.10.443.10">
    <property type="entry name" value="Intergrase catalytic core"/>
    <property type="match status" value="1"/>
</dbReference>
<dbReference type="PANTHER" id="PTHR30629:SF2">
    <property type="entry name" value="PROPHAGE INTEGRASE INTS-RELATED"/>
    <property type="match status" value="1"/>
</dbReference>
<dbReference type="InterPro" id="IPR002104">
    <property type="entry name" value="Integrase_catalytic"/>
</dbReference>
<dbReference type="InterPro" id="IPR050808">
    <property type="entry name" value="Phage_Integrase"/>
</dbReference>
<dbReference type="InterPro" id="IPR013762">
    <property type="entry name" value="Integrase-like_cat_sf"/>
</dbReference>
<organism evidence="6 7">
    <name type="scientific">Thermithiobacillus plumbiphilus</name>
    <dbReference type="NCBI Taxonomy" id="1729899"/>
    <lineage>
        <taxon>Bacteria</taxon>
        <taxon>Pseudomonadati</taxon>
        <taxon>Pseudomonadota</taxon>
        <taxon>Acidithiobacillia</taxon>
        <taxon>Acidithiobacillales</taxon>
        <taxon>Thermithiobacillaceae</taxon>
        <taxon>Thermithiobacillus</taxon>
    </lineage>
</organism>
<keyword evidence="2" id="KW-0229">DNA integration</keyword>
<dbReference type="Pfam" id="PF00589">
    <property type="entry name" value="Phage_integrase"/>
    <property type="match status" value="1"/>
</dbReference>
<dbReference type="RefSeq" id="WP_341370335.1">
    <property type="nucleotide sequence ID" value="NZ_JBBPCO010000004.1"/>
</dbReference>
<evidence type="ECO:0000256" key="1">
    <source>
        <dbReference type="ARBA" id="ARBA00008857"/>
    </source>
</evidence>
<dbReference type="Gene3D" id="1.10.150.130">
    <property type="match status" value="1"/>
</dbReference>